<evidence type="ECO:0000256" key="4">
    <source>
        <dbReference type="ARBA" id="ARBA00023136"/>
    </source>
</evidence>
<gene>
    <name evidence="8" type="ORF">PSON_ATCC_30995.1.T0460059</name>
</gene>
<dbReference type="Pfam" id="PF00520">
    <property type="entry name" value="Ion_trans"/>
    <property type="match status" value="1"/>
</dbReference>
<dbReference type="PROSITE" id="PS50125">
    <property type="entry name" value="GUANYLATE_CYCLASE_2"/>
    <property type="match status" value="1"/>
</dbReference>
<evidence type="ECO:0000256" key="6">
    <source>
        <dbReference type="SAM" id="Phobius"/>
    </source>
</evidence>
<evidence type="ECO:0000256" key="2">
    <source>
        <dbReference type="ARBA" id="ARBA00022692"/>
    </source>
</evidence>
<dbReference type="GO" id="GO:0035556">
    <property type="term" value="P:intracellular signal transduction"/>
    <property type="evidence" value="ECO:0007669"/>
    <property type="project" value="InterPro"/>
</dbReference>
<evidence type="ECO:0000313" key="8">
    <source>
        <dbReference type="EMBL" id="CAD8084066.1"/>
    </source>
</evidence>
<evidence type="ECO:0000259" key="7">
    <source>
        <dbReference type="PROSITE" id="PS50125"/>
    </source>
</evidence>
<evidence type="ECO:0000313" key="9">
    <source>
        <dbReference type="Proteomes" id="UP000692954"/>
    </source>
</evidence>
<dbReference type="GO" id="GO:0016020">
    <property type="term" value="C:membrane"/>
    <property type="evidence" value="ECO:0007669"/>
    <property type="project" value="UniProtKB-SubCell"/>
</dbReference>
<keyword evidence="3 6" id="KW-1133">Transmembrane helix</keyword>
<dbReference type="GO" id="GO:0009190">
    <property type="term" value="P:cyclic nucleotide biosynthetic process"/>
    <property type="evidence" value="ECO:0007669"/>
    <property type="project" value="InterPro"/>
</dbReference>
<evidence type="ECO:0000256" key="5">
    <source>
        <dbReference type="SAM" id="MobiDB-lite"/>
    </source>
</evidence>
<feature type="region of interest" description="Disordered" evidence="5">
    <location>
        <begin position="178"/>
        <end position="224"/>
    </location>
</feature>
<keyword evidence="9" id="KW-1185">Reference proteome</keyword>
<accession>A0A8S1N2Q9</accession>
<sequence>MTDQPEGPPDVDIFQQTTEKNSHRASIFEIVLESTLFQVLINVLTLYALFGDDIRVAAFRQNADIVFDGLNITCLIMFSTEIILSVIVKEGYFLSFFFWLDTISTISLLLDINMFNTAVGLSGAGGQAKNTAGLARAGRASRVGTKAGRVVRLVRLIRLVKVYKSANKEDEDKVQKLISQRRQKRKTNTIQPQIQERIEQQNNNNNNGGGGTQNEEQETKESKVSKMLSDATTKKVIIVVLALLFLIPLFSVDYFVSPPTSMLMQSQQFVKLAESEASTYDDVKNAYNQIIIDHSGIDNYIVLFTSPLYNYKDFPIYEHEDYPNLRIDEQDVGAFNLNYDTLITTTNLPDEAIAQFDKENSDVVGILSTRQAAVMTSILSIIRTIFVSIVLTFGAMMFSKDSNDLALRPLERMIDKINKIANDPQIVTEMAVIQNENSNETVKIENTIVKIGTLLALGFGDAGTEIIKINMKKQGDVDPMLPGIKKVAIYGFCDIRNFTDATEVLQEDVMVFVNNIGDIVHTMVDRYLGAANKNIGDAFLLVWKTRPETYSFEEDNVIWHDKQYISTLSDCALISFMKIQCKINREPKILAYRQDKRLQARMDNYKVKIGFGLHMGWGIEGAIGSNYKIDASYLSPNVNMASRLEAATKQYGVPILISEQLYEHFSPEFQEYIRHIDRVCVKGSNIPVSLYTIDMNVDNLPPSNDPLVKYKDFTKEELRMILRQKKLEIKEMFECGEFKVAEHLETNKDLRFLLTGFKKDFMQVFRKAFQAYLDGDWKTARATFQEALKLKPNDGPTEAVLHSMEETNYQKPSDWKGYRELTEK</sequence>
<reference evidence="8" key="1">
    <citation type="submission" date="2021-01" db="EMBL/GenBank/DDBJ databases">
        <authorList>
            <consortium name="Genoscope - CEA"/>
            <person name="William W."/>
        </authorList>
    </citation>
    <scope>NUCLEOTIDE SEQUENCE</scope>
</reference>
<dbReference type="AlphaFoldDB" id="A0A8S1N2Q9"/>
<dbReference type="GO" id="GO:0005216">
    <property type="term" value="F:monoatomic ion channel activity"/>
    <property type="evidence" value="ECO:0007669"/>
    <property type="project" value="InterPro"/>
</dbReference>
<evidence type="ECO:0000256" key="1">
    <source>
        <dbReference type="ARBA" id="ARBA00004141"/>
    </source>
</evidence>
<evidence type="ECO:0000256" key="3">
    <source>
        <dbReference type="ARBA" id="ARBA00022989"/>
    </source>
</evidence>
<dbReference type="InterPro" id="IPR001054">
    <property type="entry name" value="A/G_cyclase"/>
</dbReference>
<dbReference type="PANTHER" id="PTHR43336:SF3">
    <property type="entry name" value="GUANYLATE CYCLASE DOMAIN-CONTAINING PROTEIN"/>
    <property type="match status" value="1"/>
</dbReference>
<organism evidence="8 9">
    <name type="scientific">Paramecium sonneborni</name>
    <dbReference type="NCBI Taxonomy" id="65129"/>
    <lineage>
        <taxon>Eukaryota</taxon>
        <taxon>Sar</taxon>
        <taxon>Alveolata</taxon>
        <taxon>Ciliophora</taxon>
        <taxon>Intramacronucleata</taxon>
        <taxon>Oligohymenophorea</taxon>
        <taxon>Peniculida</taxon>
        <taxon>Parameciidae</taxon>
        <taxon>Paramecium</taxon>
    </lineage>
</organism>
<dbReference type="Proteomes" id="UP000692954">
    <property type="component" value="Unassembled WGS sequence"/>
</dbReference>
<proteinExistence type="predicted"/>
<dbReference type="PANTHER" id="PTHR43336">
    <property type="entry name" value="OXYGEN SENSOR HISTIDINE KINASE RESPONSE REGULATOR DEVS/DOSS"/>
    <property type="match status" value="1"/>
</dbReference>
<keyword evidence="4 6" id="KW-0472">Membrane</keyword>
<dbReference type="InterPro" id="IPR005821">
    <property type="entry name" value="Ion_trans_dom"/>
</dbReference>
<dbReference type="EMBL" id="CAJJDN010000046">
    <property type="protein sequence ID" value="CAD8084066.1"/>
    <property type="molecule type" value="Genomic_DNA"/>
</dbReference>
<comment type="subcellular location">
    <subcellularLocation>
        <location evidence="1">Membrane</location>
        <topology evidence="1">Multi-pass membrane protein</topology>
    </subcellularLocation>
</comment>
<feature type="transmembrane region" description="Helical" evidence="6">
    <location>
        <begin position="236"/>
        <end position="256"/>
    </location>
</feature>
<protein>
    <recommendedName>
        <fullName evidence="7">Guanylate cyclase domain-containing protein</fullName>
    </recommendedName>
</protein>
<dbReference type="OrthoDB" id="60033at2759"/>
<comment type="caution">
    <text evidence="8">The sequence shown here is derived from an EMBL/GenBank/DDBJ whole genome shotgun (WGS) entry which is preliminary data.</text>
</comment>
<feature type="transmembrane region" description="Helical" evidence="6">
    <location>
        <begin position="372"/>
        <end position="398"/>
    </location>
</feature>
<feature type="transmembrane region" description="Helical" evidence="6">
    <location>
        <begin position="30"/>
        <end position="50"/>
    </location>
</feature>
<feature type="transmembrane region" description="Helical" evidence="6">
    <location>
        <begin position="70"/>
        <end position="88"/>
    </location>
</feature>
<dbReference type="CDD" id="cd07302">
    <property type="entry name" value="CHD"/>
    <property type="match status" value="1"/>
</dbReference>
<name>A0A8S1N2Q9_9CILI</name>
<keyword evidence="2 6" id="KW-0812">Transmembrane</keyword>
<feature type="domain" description="Guanylate cyclase" evidence="7">
    <location>
        <begin position="489"/>
        <end position="645"/>
    </location>
</feature>
<dbReference type="Pfam" id="PF00211">
    <property type="entry name" value="Guanylate_cyc"/>
    <property type="match status" value="1"/>
</dbReference>